<gene>
    <name evidence="4" type="ORF">NQ317_012694</name>
</gene>
<keyword evidence="5" id="KW-1185">Reference proteome</keyword>
<evidence type="ECO:0000259" key="3">
    <source>
        <dbReference type="Pfam" id="PF13359"/>
    </source>
</evidence>
<organism evidence="4 5">
    <name type="scientific">Molorchus minor</name>
    <dbReference type="NCBI Taxonomy" id="1323400"/>
    <lineage>
        <taxon>Eukaryota</taxon>
        <taxon>Metazoa</taxon>
        <taxon>Ecdysozoa</taxon>
        <taxon>Arthropoda</taxon>
        <taxon>Hexapoda</taxon>
        <taxon>Insecta</taxon>
        <taxon>Pterygota</taxon>
        <taxon>Neoptera</taxon>
        <taxon>Endopterygota</taxon>
        <taxon>Coleoptera</taxon>
        <taxon>Polyphaga</taxon>
        <taxon>Cucujiformia</taxon>
        <taxon>Chrysomeloidea</taxon>
        <taxon>Cerambycidae</taxon>
        <taxon>Lamiinae</taxon>
        <taxon>Monochamini</taxon>
        <taxon>Molorchus</taxon>
    </lineage>
</organism>
<evidence type="ECO:0000256" key="1">
    <source>
        <dbReference type="ARBA" id="ARBA00001968"/>
    </source>
</evidence>
<dbReference type="Pfam" id="PF13359">
    <property type="entry name" value="DDE_Tnp_4"/>
    <property type="match status" value="1"/>
</dbReference>
<comment type="cofactor">
    <cofactor evidence="1">
        <name>a divalent metal cation</name>
        <dbReference type="ChEBI" id="CHEBI:60240"/>
    </cofactor>
</comment>
<dbReference type="InterPro" id="IPR027806">
    <property type="entry name" value="HARBI1_dom"/>
</dbReference>
<name>A0ABQ9IS61_9CUCU</name>
<evidence type="ECO:0000256" key="2">
    <source>
        <dbReference type="ARBA" id="ARBA00022723"/>
    </source>
</evidence>
<keyword evidence="2" id="KW-0479">Metal-binding</keyword>
<dbReference type="PANTHER" id="PTHR23080:SF144">
    <property type="entry name" value="SPINDLE AND KINETOCHORE ASSOCIATED COMPLEX SUBUNIT 3"/>
    <property type="match status" value="1"/>
</dbReference>
<dbReference type="PANTHER" id="PTHR23080">
    <property type="entry name" value="THAP DOMAIN PROTEIN"/>
    <property type="match status" value="1"/>
</dbReference>
<sequence length="227" mass="25958">MAMSSETVRSRGLWKASRGDTYRAGAELEPTQPTNLPFEHLGDDFGISGNQAAKMFRQCVPRLSFYLKTFIYWPSRETIKKLLPTAFRANYYDVQSIIDCFEVEIEKPTDPVMQASSWSEYKKTNTLKYLISSTPDGIINFLSNGFGGRTSDVKIVEHSEYLKILRRSCSVMADRGFKRIDVLLQPLECKPVRPPSVKTGTKSIKEEVLETKRIAALRIHIERVIRR</sequence>
<feature type="domain" description="DDE Tnp4" evidence="3">
    <location>
        <begin position="98"/>
        <end position="227"/>
    </location>
</feature>
<evidence type="ECO:0000313" key="4">
    <source>
        <dbReference type="EMBL" id="KAJ8963782.1"/>
    </source>
</evidence>
<accession>A0ABQ9IS61</accession>
<dbReference type="Proteomes" id="UP001162164">
    <property type="component" value="Unassembled WGS sequence"/>
</dbReference>
<reference evidence="4" key="1">
    <citation type="journal article" date="2023" name="Insect Mol. Biol.">
        <title>Genome sequencing provides insights into the evolution of gene families encoding plant cell wall-degrading enzymes in longhorned beetles.</title>
        <authorList>
            <person name="Shin N.R."/>
            <person name="Okamura Y."/>
            <person name="Kirsch R."/>
            <person name="Pauchet Y."/>
        </authorList>
    </citation>
    <scope>NUCLEOTIDE SEQUENCE</scope>
    <source>
        <strain evidence="4">MMC_N1</strain>
    </source>
</reference>
<protein>
    <recommendedName>
        <fullName evidence="3">DDE Tnp4 domain-containing protein</fullName>
    </recommendedName>
</protein>
<dbReference type="EMBL" id="JAPWTJ010002976">
    <property type="protein sequence ID" value="KAJ8963782.1"/>
    <property type="molecule type" value="Genomic_DNA"/>
</dbReference>
<comment type="caution">
    <text evidence="4">The sequence shown here is derived from an EMBL/GenBank/DDBJ whole genome shotgun (WGS) entry which is preliminary data.</text>
</comment>
<evidence type="ECO:0000313" key="5">
    <source>
        <dbReference type="Proteomes" id="UP001162164"/>
    </source>
</evidence>
<proteinExistence type="predicted"/>